<dbReference type="SUPFAM" id="SSF56672">
    <property type="entry name" value="DNA/RNA polymerases"/>
    <property type="match status" value="1"/>
</dbReference>
<evidence type="ECO:0000259" key="2">
    <source>
        <dbReference type="Pfam" id="PF07727"/>
    </source>
</evidence>
<evidence type="ECO:0000313" key="4">
    <source>
        <dbReference type="Proteomes" id="UP000288716"/>
    </source>
</evidence>
<feature type="domain" description="Reverse transcriptase Ty1/copia-type" evidence="2">
    <location>
        <begin position="136"/>
        <end position="378"/>
    </location>
</feature>
<dbReference type="VEuPathDB" id="VectorBase:LDEU009998"/>
<dbReference type="PANTHER" id="PTHR11439:SF483">
    <property type="entry name" value="PEPTIDE SYNTHASE GLIP-LIKE, PUTATIVE (AFU_ORTHOLOGUE AFUA_3G12920)-RELATED"/>
    <property type="match status" value="1"/>
</dbReference>
<dbReference type="EMBL" id="NCKV01010006">
    <property type="protein sequence ID" value="RWS22042.1"/>
    <property type="molecule type" value="Genomic_DNA"/>
</dbReference>
<evidence type="ECO:0000256" key="1">
    <source>
        <dbReference type="SAM" id="MobiDB-lite"/>
    </source>
</evidence>
<organism evidence="3 4">
    <name type="scientific">Leptotrombidium deliense</name>
    <dbReference type="NCBI Taxonomy" id="299467"/>
    <lineage>
        <taxon>Eukaryota</taxon>
        <taxon>Metazoa</taxon>
        <taxon>Ecdysozoa</taxon>
        <taxon>Arthropoda</taxon>
        <taxon>Chelicerata</taxon>
        <taxon>Arachnida</taxon>
        <taxon>Acari</taxon>
        <taxon>Acariformes</taxon>
        <taxon>Trombidiformes</taxon>
        <taxon>Prostigmata</taxon>
        <taxon>Anystina</taxon>
        <taxon>Parasitengona</taxon>
        <taxon>Trombiculoidea</taxon>
        <taxon>Trombiculidae</taxon>
        <taxon>Leptotrombidium</taxon>
    </lineage>
</organism>
<feature type="region of interest" description="Disordered" evidence="1">
    <location>
        <begin position="33"/>
        <end position="86"/>
    </location>
</feature>
<proteinExistence type="predicted"/>
<protein>
    <submittedName>
        <fullName evidence="3">Integrase core domain protein-like protein</fullName>
    </submittedName>
</protein>
<gene>
    <name evidence="3" type="ORF">B4U80_09715</name>
</gene>
<feature type="compositionally biased region" description="Acidic residues" evidence="1">
    <location>
        <begin position="33"/>
        <end position="42"/>
    </location>
</feature>
<comment type="caution">
    <text evidence="3">The sequence shown here is derived from an EMBL/GenBank/DDBJ whole genome shotgun (WGS) entry which is preliminary data.</text>
</comment>
<dbReference type="STRING" id="299467.A0A443S3D3"/>
<name>A0A443S3D3_9ACAR</name>
<reference evidence="3 4" key="1">
    <citation type="journal article" date="2018" name="Gigascience">
        <title>Genomes of trombidid mites reveal novel predicted allergens and laterally-transferred genes associated with secondary metabolism.</title>
        <authorList>
            <person name="Dong X."/>
            <person name="Chaisiri K."/>
            <person name="Xia D."/>
            <person name="Armstrong S.D."/>
            <person name="Fang Y."/>
            <person name="Donnelly M.J."/>
            <person name="Kadowaki T."/>
            <person name="McGarry J.W."/>
            <person name="Darby A.C."/>
            <person name="Makepeace B.L."/>
        </authorList>
    </citation>
    <scope>NUCLEOTIDE SEQUENCE [LARGE SCALE GENOMIC DNA]</scope>
    <source>
        <strain evidence="3">UoL-UT</strain>
    </source>
</reference>
<dbReference type="PANTHER" id="PTHR11439">
    <property type="entry name" value="GAG-POL-RELATED RETROTRANSPOSON"/>
    <property type="match status" value="1"/>
</dbReference>
<dbReference type="AlphaFoldDB" id="A0A443S3D3"/>
<dbReference type="InterPro" id="IPR043502">
    <property type="entry name" value="DNA/RNA_pol_sf"/>
</dbReference>
<accession>A0A443S3D3</accession>
<sequence length="504" mass="56807">MWNESTGVVGIFRDVLFDGNSELSHVVSLNVDIDSDEDSSPNEEEKWSTADESEAEITEPSPNFDGISNGNTPTKRGRPKGSKNKVYEKVNRPLRSNTNLLIAKKEPTCFNDAVKSENCEEWLQAMNDEISSLAKNNTWKLVEKPKNINVINNRWVYRIKENTDGSVNRFKARLVAKGYTQKEGIDYNETFSPVVKMNSVRAILAIAASEDLDIVQFDVKTAFLYGDVEEELYMKQPEGFEDGSGKVCRLQKSLYGLKQAPRQWNEKFNSFLEKFGLTRSKADSCVYVSNDHQVITILGIYVDDGLLASSSLKMINDIVTFLKNQFEMSVGKLNSFLGLQVIRHRKEKLLNVNQESYIQKMLNKYGMTDCKSVKTPMDATVKLTKSESKSCEFSYRELVGSLMYAMLGSRPDICYAVGKLAQFLDCYDETHWTAAKRVLRYLKGTPKHGITFNANSSSPNLYGYCDADYAGDLDSRRSTSGYIFILSGGAVSWMSRVQRIVALS</sequence>
<keyword evidence="4" id="KW-1185">Reference proteome</keyword>
<feature type="non-terminal residue" evidence="3">
    <location>
        <position position="504"/>
    </location>
</feature>
<dbReference type="CDD" id="cd09272">
    <property type="entry name" value="RNase_HI_RT_Ty1"/>
    <property type="match status" value="1"/>
</dbReference>
<evidence type="ECO:0000313" key="3">
    <source>
        <dbReference type="EMBL" id="RWS22042.1"/>
    </source>
</evidence>
<dbReference type="InterPro" id="IPR013103">
    <property type="entry name" value="RVT_2"/>
</dbReference>
<dbReference type="GO" id="GO:0071897">
    <property type="term" value="P:DNA biosynthetic process"/>
    <property type="evidence" value="ECO:0007669"/>
    <property type="project" value="UniProtKB-ARBA"/>
</dbReference>
<dbReference type="Proteomes" id="UP000288716">
    <property type="component" value="Unassembled WGS sequence"/>
</dbReference>
<dbReference type="Pfam" id="PF07727">
    <property type="entry name" value="RVT_2"/>
    <property type="match status" value="1"/>
</dbReference>
<dbReference type="OrthoDB" id="6516797at2759"/>